<protein>
    <submittedName>
        <fullName evidence="1">Uncharacterized protein</fullName>
    </submittedName>
</protein>
<dbReference type="OrthoDB" id="10388214at2759"/>
<keyword evidence="2" id="KW-1185">Reference proteome</keyword>
<organism evidence="1 2">
    <name type="scientific">Aspergillus glaucus CBS 516.65</name>
    <dbReference type="NCBI Taxonomy" id="1160497"/>
    <lineage>
        <taxon>Eukaryota</taxon>
        <taxon>Fungi</taxon>
        <taxon>Dikarya</taxon>
        <taxon>Ascomycota</taxon>
        <taxon>Pezizomycotina</taxon>
        <taxon>Eurotiomycetes</taxon>
        <taxon>Eurotiomycetidae</taxon>
        <taxon>Eurotiales</taxon>
        <taxon>Aspergillaceae</taxon>
        <taxon>Aspergillus</taxon>
        <taxon>Aspergillus subgen. Aspergillus</taxon>
    </lineage>
</organism>
<dbReference type="VEuPathDB" id="FungiDB:ASPGLDRAFT_50476"/>
<accession>A0A1L9VC55</accession>
<evidence type="ECO:0000313" key="1">
    <source>
        <dbReference type="EMBL" id="OJJ81422.1"/>
    </source>
</evidence>
<sequence>MTPRDGGMTAPMADVELWQLTETCTHSRIRTPGSGQPQHDLICPRHGLRQTKATCDSYESSAQV</sequence>
<dbReference type="GeneID" id="34463580"/>
<dbReference type="RefSeq" id="XP_022398120.1">
    <property type="nucleotide sequence ID" value="XM_022547319.1"/>
</dbReference>
<dbReference type="Proteomes" id="UP000184300">
    <property type="component" value="Unassembled WGS sequence"/>
</dbReference>
<proteinExistence type="predicted"/>
<dbReference type="AlphaFoldDB" id="A0A1L9VC55"/>
<reference evidence="2" key="1">
    <citation type="journal article" date="2017" name="Genome Biol.">
        <title>Comparative genomics reveals high biological diversity and specific adaptations in the industrially and medically important fungal genus Aspergillus.</title>
        <authorList>
            <person name="de Vries R.P."/>
            <person name="Riley R."/>
            <person name="Wiebenga A."/>
            <person name="Aguilar-Osorio G."/>
            <person name="Amillis S."/>
            <person name="Uchima C.A."/>
            <person name="Anderluh G."/>
            <person name="Asadollahi M."/>
            <person name="Askin M."/>
            <person name="Barry K."/>
            <person name="Battaglia E."/>
            <person name="Bayram O."/>
            <person name="Benocci T."/>
            <person name="Braus-Stromeyer S.A."/>
            <person name="Caldana C."/>
            <person name="Canovas D."/>
            <person name="Cerqueira G.C."/>
            <person name="Chen F."/>
            <person name="Chen W."/>
            <person name="Choi C."/>
            <person name="Clum A."/>
            <person name="Dos Santos R.A."/>
            <person name="Damasio A.R."/>
            <person name="Diallinas G."/>
            <person name="Emri T."/>
            <person name="Fekete E."/>
            <person name="Flipphi M."/>
            <person name="Freyberg S."/>
            <person name="Gallo A."/>
            <person name="Gournas C."/>
            <person name="Habgood R."/>
            <person name="Hainaut M."/>
            <person name="Harispe M.L."/>
            <person name="Henrissat B."/>
            <person name="Hilden K.S."/>
            <person name="Hope R."/>
            <person name="Hossain A."/>
            <person name="Karabika E."/>
            <person name="Karaffa L."/>
            <person name="Karanyi Z."/>
            <person name="Krasevec N."/>
            <person name="Kuo A."/>
            <person name="Kusch H."/>
            <person name="LaButti K."/>
            <person name="Lagendijk E.L."/>
            <person name="Lapidus A."/>
            <person name="Levasseur A."/>
            <person name="Lindquist E."/>
            <person name="Lipzen A."/>
            <person name="Logrieco A.F."/>
            <person name="MacCabe A."/>
            <person name="Maekelae M.R."/>
            <person name="Malavazi I."/>
            <person name="Melin P."/>
            <person name="Meyer V."/>
            <person name="Mielnichuk N."/>
            <person name="Miskei M."/>
            <person name="Molnar A.P."/>
            <person name="Mule G."/>
            <person name="Ngan C.Y."/>
            <person name="Orejas M."/>
            <person name="Orosz E."/>
            <person name="Ouedraogo J.P."/>
            <person name="Overkamp K.M."/>
            <person name="Park H.-S."/>
            <person name="Perrone G."/>
            <person name="Piumi F."/>
            <person name="Punt P.J."/>
            <person name="Ram A.F."/>
            <person name="Ramon A."/>
            <person name="Rauscher S."/>
            <person name="Record E."/>
            <person name="Riano-Pachon D.M."/>
            <person name="Robert V."/>
            <person name="Roehrig J."/>
            <person name="Ruller R."/>
            <person name="Salamov A."/>
            <person name="Salih N.S."/>
            <person name="Samson R.A."/>
            <person name="Sandor E."/>
            <person name="Sanguinetti M."/>
            <person name="Schuetze T."/>
            <person name="Sepcic K."/>
            <person name="Shelest E."/>
            <person name="Sherlock G."/>
            <person name="Sophianopoulou V."/>
            <person name="Squina F.M."/>
            <person name="Sun H."/>
            <person name="Susca A."/>
            <person name="Todd R.B."/>
            <person name="Tsang A."/>
            <person name="Unkles S.E."/>
            <person name="van de Wiele N."/>
            <person name="van Rossen-Uffink D."/>
            <person name="Oliveira J.V."/>
            <person name="Vesth T.C."/>
            <person name="Visser J."/>
            <person name="Yu J.-H."/>
            <person name="Zhou M."/>
            <person name="Andersen M.R."/>
            <person name="Archer D.B."/>
            <person name="Baker S.E."/>
            <person name="Benoit I."/>
            <person name="Brakhage A.A."/>
            <person name="Braus G.H."/>
            <person name="Fischer R."/>
            <person name="Frisvad J.C."/>
            <person name="Goldman G.H."/>
            <person name="Houbraken J."/>
            <person name="Oakley B."/>
            <person name="Pocsi I."/>
            <person name="Scazzocchio C."/>
            <person name="Seiboth B."/>
            <person name="vanKuyk P.A."/>
            <person name="Wortman J."/>
            <person name="Dyer P.S."/>
            <person name="Grigoriev I.V."/>
        </authorList>
    </citation>
    <scope>NUCLEOTIDE SEQUENCE [LARGE SCALE GENOMIC DNA]</scope>
    <source>
        <strain evidence="2">CBS 516.65</strain>
    </source>
</reference>
<dbReference type="EMBL" id="KV878906">
    <property type="protein sequence ID" value="OJJ81422.1"/>
    <property type="molecule type" value="Genomic_DNA"/>
</dbReference>
<gene>
    <name evidence="1" type="ORF">ASPGLDRAFT_50476</name>
</gene>
<evidence type="ECO:0000313" key="2">
    <source>
        <dbReference type="Proteomes" id="UP000184300"/>
    </source>
</evidence>
<name>A0A1L9VC55_ASPGL</name>